<protein>
    <recommendedName>
        <fullName evidence="14">RING-type domain-containing protein</fullName>
    </recommendedName>
</protein>
<evidence type="ECO:0000259" key="14">
    <source>
        <dbReference type="PROSITE" id="PS50089"/>
    </source>
</evidence>
<dbReference type="Pfam" id="PF13639">
    <property type="entry name" value="zf-RING_2"/>
    <property type="match status" value="1"/>
</dbReference>
<comment type="pathway">
    <text evidence="2">Protein modification; protein ubiquitination.</text>
</comment>
<dbReference type="GO" id="GO:0008270">
    <property type="term" value="F:zinc ion binding"/>
    <property type="evidence" value="ECO:0007669"/>
    <property type="project" value="UniProtKB-KW"/>
</dbReference>
<evidence type="ECO:0000256" key="11">
    <source>
        <dbReference type="ARBA" id="ARBA00024209"/>
    </source>
</evidence>
<feature type="region of interest" description="Disordered" evidence="13">
    <location>
        <begin position="220"/>
        <end position="245"/>
    </location>
</feature>
<evidence type="ECO:0000256" key="5">
    <source>
        <dbReference type="ARBA" id="ARBA00022723"/>
    </source>
</evidence>
<keyword evidence="5" id="KW-0479">Metal-binding</keyword>
<sequence length="245" mass="27336">MPRQPEAPRPHPGLSPVPADLDSDFAPRRSCCKRKDPSLLQLDAAAGAPPPAAASDGRVVTHHQPVFHGRTSSLQETRIERRPYDADAERSSRVITATLIYRPESSRSCKRARLAASSDAVLGLQEAGDGAGTPAAAECAVCLQDFAAEDKLRAMPCSHTFHQDCIFRWLLVNHVCPLCRHALPTQEQDDDEDERRRQEDAIDEIYREFYEVNDRYFGGQYLDPHYGDENHQQESMPPPPVPEEA</sequence>
<dbReference type="SUPFAM" id="SSF57850">
    <property type="entry name" value="RING/U-box"/>
    <property type="match status" value="1"/>
</dbReference>
<dbReference type="Proteomes" id="UP000244336">
    <property type="component" value="Chromosome 3"/>
</dbReference>
<dbReference type="InterPro" id="IPR013083">
    <property type="entry name" value="Znf_RING/FYVE/PHD"/>
</dbReference>
<dbReference type="GO" id="GO:0016740">
    <property type="term" value="F:transferase activity"/>
    <property type="evidence" value="ECO:0007669"/>
    <property type="project" value="UniProtKB-KW"/>
</dbReference>
<dbReference type="CDD" id="cd16454">
    <property type="entry name" value="RING-H2_PA-TM-RING"/>
    <property type="match status" value="1"/>
</dbReference>
<name>A0A2T7E525_9POAL</name>
<evidence type="ECO:0000256" key="4">
    <source>
        <dbReference type="ARBA" id="ARBA00022692"/>
    </source>
</evidence>
<dbReference type="STRING" id="1504633.A0A2T7E525"/>
<dbReference type="Gramene" id="PUZ62928">
    <property type="protein sequence ID" value="PUZ62928"/>
    <property type="gene ID" value="GQ55_3G025800"/>
</dbReference>
<evidence type="ECO:0000256" key="1">
    <source>
        <dbReference type="ARBA" id="ARBA00004167"/>
    </source>
</evidence>
<keyword evidence="4" id="KW-0812">Transmembrane</keyword>
<comment type="subcellular location">
    <subcellularLocation>
        <location evidence="1">Membrane</location>
        <topology evidence="1">Single-pass membrane protein</topology>
    </subcellularLocation>
</comment>
<feature type="region of interest" description="Disordered" evidence="13">
    <location>
        <begin position="1"/>
        <end position="30"/>
    </location>
</feature>
<evidence type="ECO:0000256" key="6">
    <source>
        <dbReference type="ARBA" id="ARBA00022771"/>
    </source>
</evidence>
<feature type="compositionally biased region" description="Pro residues" evidence="13">
    <location>
        <begin position="236"/>
        <end position="245"/>
    </location>
</feature>
<organism evidence="15 16">
    <name type="scientific">Panicum hallii var. hallii</name>
    <dbReference type="NCBI Taxonomy" id="1504633"/>
    <lineage>
        <taxon>Eukaryota</taxon>
        <taxon>Viridiplantae</taxon>
        <taxon>Streptophyta</taxon>
        <taxon>Embryophyta</taxon>
        <taxon>Tracheophyta</taxon>
        <taxon>Spermatophyta</taxon>
        <taxon>Magnoliopsida</taxon>
        <taxon>Liliopsida</taxon>
        <taxon>Poales</taxon>
        <taxon>Poaceae</taxon>
        <taxon>PACMAD clade</taxon>
        <taxon>Panicoideae</taxon>
        <taxon>Panicodae</taxon>
        <taxon>Paniceae</taxon>
        <taxon>Panicinae</taxon>
        <taxon>Panicum</taxon>
        <taxon>Panicum sect. Panicum</taxon>
    </lineage>
</organism>
<evidence type="ECO:0000256" key="2">
    <source>
        <dbReference type="ARBA" id="ARBA00004906"/>
    </source>
</evidence>
<keyword evidence="9" id="KW-1133">Transmembrane helix</keyword>
<dbReference type="OrthoDB" id="21204at2759"/>
<gene>
    <name evidence="15" type="ORF">GQ55_3G025800</name>
</gene>
<keyword evidence="6 12" id="KW-0863">Zinc-finger</keyword>
<keyword evidence="7" id="KW-0833">Ubl conjugation pathway</keyword>
<comment type="similarity">
    <text evidence="11">Belongs to the RING-type zinc finger family. ATL subfamily.</text>
</comment>
<evidence type="ECO:0000313" key="16">
    <source>
        <dbReference type="Proteomes" id="UP000244336"/>
    </source>
</evidence>
<evidence type="ECO:0000256" key="12">
    <source>
        <dbReference type="PROSITE-ProRule" id="PRU00175"/>
    </source>
</evidence>
<proteinExistence type="inferred from homology"/>
<dbReference type="SMART" id="SM00184">
    <property type="entry name" value="RING"/>
    <property type="match status" value="1"/>
</dbReference>
<evidence type="ECO:0000313" key="15">
    <source>
        <dbReference type="EMBL" id="PUZ62928.1"/>
    </source>
</evidence>
<dbReference type="Gene3D" id="3.30.40.10">
    <property type="entry name" value="Zinc/RING finger domain, C3HC4 (zinc finger)"/>
    <property type="match status" value="1"/>
</dbReference>
<feature type="domain" description="RING-type" evidence="14">
    <location>
        <begin position="139"/>
        <end position="180"/>
    </location>
</feature>
<evidence type="ECO:0000256" key="13">
    <source>
        <dbReference type="SAM" id="MobiDB-lite"/>
    </source>
</evidence>
<evidence type="ECO:0000256" key="9">
    <source>
        <dbReference type="ARBA" id="ARBA00022989"/>
    </source>
</evidence>
<dbReference type="PANTHER" id="PTHR45768">
    <property type="entry name" value="E3 UBIQUITIN-PROTEIN LIGASE RNF13-LIKE"/>
    <property type="match status" value="1"/>
</dbReference>
<accession>A0A2T7E525</accession>
<keyword evidence="3" id="KW-0808">Transferase</keyword>
<evidence type="ECO:0000256" key="7">
    <source>
        <dbReference type="ARBA" id="ARBA00022786"/>
    </source>
</evidence>
<reference evidence="15 16" key="1">
    <citation type="submission" date="2018-04" db="EMBL/GenBank/DDBJ databases">
        <title>WGS assembly of Panicum hallii var. hallii HAL2.</title>
        <authorList>
            <person name="Lovell J."/>
            <person name="Jenkins J."/>
            <person name="Lowry D."/>
            <person name="Mamidi S."/>
            <person name="Sreedasyam A."/>
            <person name="Weng X."/>
            <person name="Barry K."/>
            <person name="Bonette J."/>
            <person name="Campitelli B."/>
            <person name="Daum C."/>
            <person name="Gordon S."/>
            <person name="Gould B."/>
            <person name="Lipzen A."/>
            <person name="MacQueen A."/>
            <person name="Palacio-Mejia J."/>
            <person name="Plott C."/>
            <person name="Shakirov E."/>
            <person name="Shu S."/>
            <person name="Yoshinaga Y."/>
            <person name="Zane M."/>
            <person name="Rokhsar D."/>
            <person name="Grimwood J."/>
            <person name="Schmutz J."/>
            <person name="Juenger T."/>
        </authorList>
    </citation>
    <scope>NUCLEOTIDE SEQUENCE [LARGE SCALE GENOMIC DNA]</scope>
    <source>
        <strain evidence="16">cv. HAL2</strain>
    </source>
</reference>
<dbReference type="AlphaFoldDB" id="A0A2T7E525"/>
<dbReference type="PROSITE" id="PS50089">
    <property type="entry name" value="ZF_RING_2"/>
    <property type="match status" value="1"/>
</dbReference>
<evidence type="ECO:0000256" key="8">
    <source>
        <dbReference type="ARBA" id="ARBA00022833"/>
    </source>
</evidence>
<keyword evidence="16" id="KW-1185">Reference proteome</keyword>
<keyword evidence="10" id="KW-0472">Membrane</keyword>
<feature type="compositionally biased region" description="Pro residues" evidence="13">
    <location>
        <begin position="1"/>
        <end position="15"/>
    </location>
</feature>
<evidence type="ECO:0000256" key="10">
    <source>
        <dbReference type="ARBA" id="ARBA00023136"/>
    </source>
</evidence>
<dbReference type="GO" id="GO:0016020">
    <property type="term" value="C:membrane"/>
    <property type="evidence" value="ECO:0007669"/>
    <property type="project" value="UniProtKB-SubCell"/>
</dbReference>
<evidence type="ECO:0000256" key="3">
    <source>
        <dbReference type="ARBA" id="ARBA00022679"/>
    </source>
</evidence>
<dbReference type="PANTHER" id="PTHR45768:SF18">
    <property type="entry name" value="RING-H2 FINGER PROTEIN ATL47-RELATED"/>
    <property type="match status" value="1"/>
</dbReference>
<dbReference type="InterPro" id="IPR001841">
    <property type="entry name" value="Znf_RING"/>
</dbReference>
<keyword evidence="8" id="KW-0862">Zinc</keyword>
<dbReference type="EMBL" id="CM009751">
    <property type="protein sequence ID" value="PUZ62928.1"/>
    <property type="molecule type" value="Genomic_DNA"/>
</dbReference>